<evidence type="ECO:0000313" key="3">
    <source>
        <dbReference type="Proteomes" id="UP000790580"/>
    </source>
</evidence>
<evidence type="ECO:0000313" key="2">
    <source>
        <dbReference type="EMBL" id="MBU9722088.1"/>
    </source>
</evidence>
<reference evidence="2 3" key="1">
    <citation type="submission" date="2021-06" db="EMBL/GenBank/DDBJ databases">
        <title>Bacillus sp. RD4P76, an endophyte from a halophyte.</title>
        <authorList>
            <person name="Sun J.-Q."/>
        </authorList>
    </citation>
    <scope>NUCLEOTIDE SEQUENCE [LARGE SCALE GENOMIC DNA]</scope>
    <source>
        <strain evidence="2 3">JCM 17098</strain>
    </source>
</reference>
<protein>
    <submittedName>
        <fullName evidence="2">Uncharacterized protein</fullName>
    </submittedName>
</protein>
<feature type="transmembrane region" description="Helical" evidence="1">
    <location>
        <begin position="195"/>
        <end position="213"/>
    </location>
</feature>
<feature type="transmembrane region" description="Helical" evidence="1">
    <location>
        <begin position="94"/>
        <end position="117"/>
    </location>
</feature>
<feature type="transmembrane region" description="Helical" evidence="1">
    <location>
        <begin position="62"/>
        <end position="82"/>
    </location>
</feature>
<feature type="transmembrane region" description="Helical" evidence="1">
    <location>
        <begin position="123"/>
        <end position="145"/>
    </location>
</feature>
<evidence type="ECO:0000256" key="1">
    <source>
        <dbReference type="SAM" id="Phobius"/>
    </source>
</evidence>
<accession>A0ABS6JUB7</accession>
<comment type="caution">
    <text evidence="2">The sequence shown here is derived from an EMBL/GenBank/DDBJ whole genome shotgun (WGS) entry which is preliminary data.</text>
</comment>
<keyword evidence="3" id="KW-1185">Reference proteome</keyword>
<keyword evidence="1" id="KW-1133">Transmembrane helix</keyword>
<dbReference type="Proteomes" id="UP000790580">
    <property type="component" value="Unassembled WGS sequence"/>
</dbReference>
<gene>
    <name evidence="2" type="ORF">KS407_11640</name>
</gene>
<organism evidence="2 3">
    <name type="scientific">Evansella alkalicola</name>
    <dbReference type="NCBI Taxonomy" id="745819"/>
    <lineage>
        <taxon>Bacteria</taxon>
        <taxon>Bacillati</taxon>
        <taxon>Bacillota</taxon>
        <taxon>Bacilli</taxon>
        <taxon>Bacillales</taxon>
        <taxon>Bacillaceae</taxon>
        <taxon>Evansella</taxon>
    </lineage>
</organism>
<sequence length="221" mass="24968">MCMIFELLKVFFISLLTDLDNIIIYLYILKRKPTLYIAMFLCSILAINRTVYISFVHSLNNLPGIDILIGTIILIIAINMSTKQIDFDRQLPSIFKVFGAVILLDLFLSFDGIVLIADISETYLIILIGIACSLLVLFIFSTLIFKLISFFPWIYIIAASFIAFTGVKSILTDVFIIQYVESLNNAVSSIDTNNWLSITVGGIIFINGMRSWIINNKIVRA</sequence>
<feature type="transmembrane region" description="Helical" evidence="1">
    <location>
        <begin position="6"/>
        <end position="28"/>
    </location>
</feature>
<proteinExistence type="predicted"/>
<keyword evidence="1" id="KW-0472">Membrane</keyword>
<dbReference type="Pfam" id="PF03741">
    <property type="entry name" value="TerC"/>
    <property type="match status" value="1"/>
</dbReference>
<keyword evidence="1" id="KW-0812">Transmembrane</keyword>
<dbReference type="InterPro" id="IPR005496">
    <property type="entry name" value="Integral_membrane_TerC"/>
</dbReference>
<dbReference type="EMBL" id="JAHQCR010000048">
    <property type="protein sequence ID" value="MBU9722088.1"/>
    <property type="molecule type" value="Genomic_DNA"/>
</dbReference>
<feature type="transmembrane region" description="Helical" evidence="1">
    <location>
        <begin position="35"/>
        <end position="56"/>
    </location>
</feature>
<feature type="transmembrane region" description="Helical" evidence="1">
    <location>
        <begin position="152"/>
        <end position="180"/>
    </location>
</feature>
<name>A0ABS6JUB7_9BACI</name>